<evidence type="ECO:0000313" key="3">
    <source>
        <dbReference type="Proteomes" id="UP000500741"/>
    </source>
</evidence>
<evidence type="ECO:0000313" key="2">
    <source>
        <dbReference type="EMBL" id="QIL50672.1"/>
    </source>
</evidence>
<protein>
    <submittedName>
        <fullName evidence="2">Uncharacterized protein</fullName>
    </submittedName>
</protein>
<accession>A0A6G8B0C7</accession>
<proteinExistence type="predicted"/>
<dbReference type="KEGG" id="wco:G7084_04690"/>
<sequence>MGLQSNRQNGMETAFDNFIELPKKDDNEKNSFLGKKSKPDLQAEEN</sequence>
<feature type="compositionally biased region" description="Basic and acidic residues" evidence="1">
    <location>
        <begin position="37"/>
        <end position="46"/>
    </location>
</feature>
<dbReference type="Proteomes" id="UP000500741">
    <property type="component" value="Chromosome"/>
</dbReference>
<feature type="region of interest" description="Disordered" evidence="1">
    <location>
        <begin position="1"/>
        <end position="46"/>
    </location>
</feature>
<dbReference type="EMBL" id="CP049888">
    <property type="protein sequence ID" value="QIL50672.1"/>
    <property type="molecule type" value="Genomic_DNA"/>
</dbReference>
<gene>
    <name evidence="2" type="ORF">G7084_04690</name>
</gene>
<dbReference type="AlphaFoldDB" id="A0A6G8B0C7"/>
<name>A0A6G8B0C7_9LACO</name>
<evidence type="ECO:0000256" key="1">
    <source>
        <dbReference type="SAM" id="MobiDB-lite"/>
    </source>
</evidence>
<dbReference type="RefSeq" id="WP_166010503.1">
    <property type="nucleotide sequence ID" value="NZ_CP049888.1"/>
</dbReference>
<feature type="compositionally biased region" description="Polar residues" evidence="1">
    <location>
        <begin position="1"/>
        <end position="11"/>
    </location>
</feature>
<keyword evidence="3" id="KW-1185">Reference proteome</keyword>
<reference evidence="2 3" key="1">
    <citation type="submission" date="2020-03" db="EMBL/GenBank/DDBJ databases">
        <title>Weissella sp. nov., isolated from Cybister lewisianus.</title>
        <authorList>
            <person name="Hyun D.-W."/>
            <person name="Bae J.-W."/>
        </authorList>
    </citation>
    <scope>NUCLEOTIDE SEQUENCE [LARGE SCALE GENOMIC DNA]</scope>
    <source>
        <strain evidence="2 3">HDW19</strain>
    </source>
</reference>
<organism evidence="2 3">
    <name type="scientific">Weissella coleopterorum</name>
    <dbReference type="NCBI Taxonomy" id="2714949"/>
    <lineage>
        <taxon>Bacteria</taxon>
        <taxon>Bacillati</taxon>
        <taxon>Bacillota</taxon>
        <taxon>Bacilli</taxon>
        <taxon>Lactobacillales</taxon>
        <taxon>Lactobacillaceae</taxon>
        <taxon>Weissella</taxon>
    </lineage>
</organism>